<evidence type="ECO:0000313" key="4">
    <source>
        <dbReference type="Proteomes" id="UP001328107"/>
    </source>
</evidence>
<evidence type="ECO:0000256" key="1">
    <source>
        <dbReference type="SAM" id="MobiDB-lite"/>
    </source>
</evidence>
<sequence>RATSAPIATARGSVLSLLESGCLFLGSGSLLLSSPPETSVNILADTGISATPATAVRAPARSFLGSGSLCLSSLSLSVGALTLLTWYTFEGVVCLANLAISIGVTVAIRVLGLSLLVVGGRCLVVGDWLSLLLSSLSLRSKSGVPGNTSRTTTAPNPSALGITDKAHVCMDLLDESDPEE</sequence>
<feature type="transmembrane region" description="Helical" evidence="2">
    <location>
        <begin position="95"/>
        <end position="118"/>
    </location>
</feature>
<evidence type="ECO:0008006" key="5">
    <source>
        <dbReference type="Google" id="ProtNLM"/>
    </source>
</evidence>
<organism evidence="3 4">
    <name type="scientific">Pristionchus mayeri</name>
    <dbReference type="NCBI Taxonomy" id="1317129"/>
    <lineage>
        <taxon>Eukaryota</taxon>
        <taxon>Metazoa</taxon>
        <taxon>Ecdysozoa</taxon>
        <taxon>Nematoda</taxon>
        <taxon>Chromadorea</taxon>
        <taxon>Rhabditida</taxon>
        <taxon>Rhabditina</taxon>
        <taxon>Diplogasteromorpha</taxon>
        <taxon>Diplogasteroidea</taxon>
        <taxon>Neodiplogasteridae</taxon>
        <taxon>Pristionchus</taxon>
    </lineage>
</organism>
<reference evidence="4" key="1">
    <citation type="submission" date="2022-10" db="EMBL/GenBank/DDBJ databases">
        <title>Genome assembly of Pristionchus species.</title>
        <authorList>
            <person name="Yoshida K."/>
            <person name="Sommer R.J."/>
        </authorList>
    </citation>
    <scope>NUCLEOTIDE SEQUENCE [LARGE SCALE GENOMIC DNA]</scope>
    <source>
        <strain evidence="4">RS5460</strain>
    </source>
</reference>
<feature type="transmembrane region" description="Helical" evidence="2">
    <location>
        <begin position="69"/>
        <end position="89"/>
    </location>
</feature>
<name>A0AAN5C4X2_9BILA</name>
<feature type="non-terminal residue" evidence="3">
    <location>
        <position position="180"/>
    </location>
</feature>
<keyword evidence="4" id="KW-1185">Reference proteome</keyword>
<feature type="region of interest" description="Disordered" evidence="1">
    <location>
        <begin position="140"/>
        <end position="160"/>
    </location>
</feature>
<feature type="compositionally biased region" description="Polar residues" evidence="1">
    <location>
        <begin position="145"/>
        <end position="156"/>
    </location>
</feature>
<accession>A0AAN5C4X2</accession>
<comment type="caution">
    <text evidence="3">The sequence shown here is derived from an EMBL/GenBank/DDBJ whole genome shotgun (WGS) entry which is preliminary data.</text>
</comment>
<keyword evidence="2" id="KW-0472">Membrane</keyword>
<protein>
    <recommendedName>
        <fullName evidence="5">Transmembrane protein</fullName>
    </recommendedName>
</protein>
<feature type="non-terminal residue" evidence="3">
    <location>
        <position position="1"/>
    </location>
</feature>
<proteinExistence type="predicted"/>
<keyword evidence="2" id="KW-1133">Transmembrane helix</keyword>
<evidence type="ECO:0000313" key="3">
    <source>
        <dbReference type="EMBL" id="GMR37473.1"/>
    </source>
</evidence>
<dbReference type="EMBL" id="BTRK01000002">
    <property type="protein sequence ID" value="GMR37473.1"/>
    <property type="molecule type" value="Genomic_DNA"/>
</dbReference>
<evidence type="ECO:0000256" key="2">
    <source>
        <dbReference type="SAM" id="Phobius"/>
    </source>
</evidence>
<keyword evidence="2" id="KW-0812">Transmembrane</keyword>
<dbReference type="AlphaFoldDB" id="A0AAN5C4X2"/>
<dbReference type="Proteomes" id="UP001328107">
    <property type="component" value="Unassembled WGS sequence"/>
</dbReference>
<gene>
    <name evidence="3" type="ORF">PMAYCL1PPCAC_07668</name>
</gene>